<proteinExistence type="predicted"/>
<protein>
    <submittedName>
        <fullName evidence="2">Uncharacterized protein</fullName>
    </submittedName>
</protein>
<comment type="caution">
    <text evidence="2">The sequence shown here is derived from an EMBL/GenBank/DDBJ whole genome shotgun (WGS) entry which is preliminary data.</text>
</comment>
<feature type="compositionally biased region" description="Polar residues" evidence="1">
    <location>
        <begin position="1"/>
        <end position="11"/>
    </location>
</feature>
<accession>A0ABT8D7P0</accession>
<sequence>MKSYSQGSVQSHFVLGHPRKPNLEDSFDRAKKYLEKITGARNVVTEENSSDFADIIEGQMQGH</sequence>
<evidence type="ECO:0000313" key="2">
    <source>
        <dbReference type="EMBL" id="MDN3712529.1"/>
    </source>
</evidence>
<keyword evidence="3" id="KW-1185">Reference proteome</keyword>
<evidence type="ECO:0000313" key="3">
    <source>
        <dbReference type="Proteomes" id="UP001243846"/>
    </source>
</evidence>
<evidence type="ECO:0000256" key="1">
    <source>
        <dbReference type="SAM" id="MobiDB-lite"/>
    </source>
</evidence>
<dbReference type="Proteomes" id="UP001243846">
    <property type="component" value="Unassembled WGS sequence"/>
</dbReference>
<gene>
    <name evidence="2" type="ORF">QWZ10_13585</name>
</gene>
<name>A0ABT8D7P0_9RHOB</name>
<organism evidence="2 3">
    <name type="scientific">Paracoccus cavernae</name>
    <dbReference type="NCBI Taxonomy" id="1571207"/>
    <lineage>
        <taxon>Bacteria</taxon>
        <taxon>Pseudomonadati</taxon>
        <taxon>Pseudomonadota</taxon>
        <taxon>Alphaproteobacteria</taxon>
        <taxon>Rhodobacterales</taxon>
        <taxon>Paracoccaceae</taxon>
        <taxon>Paracoccus</taxon>
    </lineage>
</organism>
<feature type="region of interest" description="Disordered" evidence="1">
    <location>
        <begin position="1"/>
        <end position="21"/>
    </location>
</feature>
<reference evidence="3" key="1">
    <citation type="journal article" date="2019" name="Int. J. Syst. Evol. Microbiol.">
        <title>The Global Catalogue of Microorganisms (GCM) 10K type strain sequencing project: providing services to taxonomists for standard genome sequencing and annotation.</title>
        <authorList>
            <consortium name="The Broad Institute Genomics Platform"/>
            <consortium name="The Broad Institute Genome Sequencing Center for Infectious Disease"/>
            <person name="Wu L."/>
            <person name="Ma J."/>
        </authorList>
    </citation>
    <scope>NUCLEOTIDE SEQUENCE [LARGE SCALE GENOMIC DNA]</scope>
    <source>
        <strain evidence="3">CECT 8482</strain>
    </source>
</reference>
<dbReference type="EMBL" id="JAUFRC010000001">
    <property type="protein sequence ID" value="MDN3712529.1"/>
    <property type="molecule type" value="Genomic_DNA"/>
</dbReference>